<gene>
    <name evidence="2" type="ORF">FIESC28_07156</name>
</gene>
<feature type="region of interest" description="Disordered" evidence="1">
    <location>
        <begin position="184"/>
        <end position="210"/>
    </location>
</feature>
<name>A0A366RFK4_9HYPO</name>
<accession>A0A366RFK4</accession>
<proteinExistence type="predicted"/>
<dbReference type="RefSeq" id="XP_031014655.1">
    <property type="nucleotide sequence ID" value="XM_031161297.1"/>
</dbReference>
<feature type="compositionally biased region" description="Polar residues" evidence="1">
    <location>
        <begin position="121"/>
        <end position="139"/>
    </location>
</feature>
<dbReference type="EMBL" id="QKXC01000150">
    <property type="protein sequence ID" value="RBR15911.1"/>
    <property type="molecule type" value="Genomic_DNA"/>
</dbReference>
<protein>
    <submittedName>
        <fullName evidence="2">Uncharacterized protein</fullName>
    </submittedName>
</protein>
<comment type="caution">
    <text evidence="2">The sequence shown here is derived from an EMBL/GenBank/DDBJ whole genome shotgun (WGS) entry which is preliminary data.</text>
</comment>
<dbReference type="AlphaFoldDB" id="A0A366RFK4"/>
<feature type="compositionally biased region" description="Low complexity" evidence="1">
    <location>
        <begin position="141"/>
        <end position="153"/>
    </location>
</feature>
<evidence type="ECO:0000256" key="1">
    <source>
        <dbReference type="SAM" id="MobiDB-lite"/>
    </source>
</evidence>
<feature type="region of interest" description="Disordered" evidence="1">
    <location>
        <begin position="119"/>
        <end position="153"/>
    </location>
</feature>
<feature type="region of interest" description="Disordered" evidence="1">
    <location>
        <begin position="252"/>
        <end position="275"/>
    </location>
</feature>
<organism evidence="2 3">
    <name type="scientific">Fusarium coffeatum</name>
    <dbReference type="NCBI Taxonomy" id="231269"/>
    <lineage>
        <taxon>Eukaryota</taxon>
        <taxon>Fungi</taxon>
        <taxon>Dikarya</taxon>
        <taxon>Ascomycota</taxon>
        <taxon>Pezizomycotina</taxon>
        <taxon>Sordariomycetes</taxon>
        <taxon>Hypocreomycetidae</taxon>
        <taxon>Hypocreales</taxon>
        <taxon>Nectriaceae</taxon>
        <taxon>Fusarium</taxon>
        <taxon>Fusarium incarnatum-equiseti species complex</taxon>
    </lineage>
</organism>
<reference evidence="2 3" key="1">
    <citation type="submission" date="2018-06" db="EMBL/GenBank/DDBJ databases">
        <title>Fusarium incarnatum-equiseti species complex species 28.</title>
        <authorList>
            <person name="Gardiner D.M."/>
        </authorList>
    </citation>
    <scope>NUCLEOTIDE SEQUENCE [LARGE SCALE GENOMIC DNA]</scope>
    <source>
        <strain evidence="2 3">FIESC_28</strain>
    </source>
</reference>
<evidence type="ECO:0000313" key="3">
    <source>
        <dbReference type="Proteomes" id="UP000253153"/>
    </source>
</evidence>
<evidence type="ECO:0000313" key="2">
    <source>
        <dbReference type="EMBL" id="RBR15911.1"/>
    </source>
</evidence>
<dbReference type="OrthoDB" id="10626551at2759"/>
<dbReference type="GeneID" id="41996593"/>
<sequence>MKRKGAEQLKRYMADEDWLPYLNRTQSQTRLYKHLSCNGRTQPILHFSGWLIAITIFTNIPNKITAPLEYDYFPSRELSEKKQAKKIQGLVGADFEDKFAKAQSEKKAAAAQEWLALDAQRQTSHGQATSPKASITMSSRAPDSSSCAPLASSSRARAKTRARLLANIEDTSSVYENVTFEPTTEELDQLTGPSHRTGGHSGLSDSDIETGDLSIIEAQINDLKKDGKAKDSRMDKFQAQLTKIDVRSLRSEKRTQEILKLPGPKPSQTRRKPTK</sequence>
<keyword evidence="3" id="KW-1185">Reference proteome</keyword>
<dbReference type="Proteomes" id="UP000253153">
    <property type="component" value="Unassembled WGS sequence"/>
</dbReference>